<reference evidence="2" key="2">
    <citation type="journal article" date="2015" name="Fish Shellfish Immunol.">
        <title>Early steps in the European eel (Anguilla anguilla)-Vibrio vulnificus interaction in the gills: Role of the RtxA13 toxin.</title>
        <authorList>
            <person name="Callol A."/>
            <person name="Pajuelo D."/>
            <person name="Ebbesson L."/>
            <person name="Teles M."/>
            <person name="MacKenzie S."/>
            <person name="Amaro C."/>
        </authorList>
    </citation>
    <scope>NUCLEOTIDE SEQUENCE</scope>
</reference>
<feature type="transmembrane region" description="Helical" evidence="1">
    <location>
        <begin position="36"/>
        <end position="58"/>
    </location>
</feature>
<sequence>MPDVEVVNSPRTISLSKGHSKWSAQPCSHYPLYTMAYQHIAIVIMNFKICICFILFILDENISSNVSFFHRLA</sequence>
<keyword evidence="1" id="KW-0812">Transmembrane</keyword>
<dbReference type="EMBL" id="GBXM01043610">
    <property type="protein sequence ID" value="JAH64967.1"/>
    <property type="molecule type" value="Transcribed_RNA"/>
</dbReference>
<protein>
    <submittedName>
        <fullName evidence="2">Uncharacterized protein</fullName>
    </submittedName>
</protein>
<name>A0A0E9UGS4_ANGAN</name>
<evidence type="ECO:0000313" key="2">
    <source>
        <dbReference type="EMBL" id="JAH64967.1"/>
    </source>
</evidence>
<dbReference type="AlphaFoldDB" id="A0A0E9UGS4"/>
<proteinExistence type="predicted"/>
<accession>A0A0E9UGS4</accession>
<reference evidence="2" key="1">
    <citation type="submission" date="2014-11" db="EMBL/GenBank/DDBJ databases">
        <authorList>
            <person name="Amaro Gonzalez C."/>
        </authorList>
    </citation>
    <scope>NUCLEOTIDE SEQUENCE</scope>
</reference>
<keyword evidence="1" id="KW-0472">Membrane</keyword>
<keyword evidence="1" id="KW-1133">Transmembrane helix</keyword>
<evidence type="ECO:0000256" key="1">
    <source>
        <dbReference type="SAM" id="Phobius"/>
    </source>
</evidence>
<organism evidence="2">
    <name type="scientific">Anguilla anguilla</name>
    <name type="common">European freshwater eel</name>
    <name type="synonym">Muraena anguilla</name>
    <dbReference type="NCBI Taxonomy" id="7936"/>
    <lineage>
        <taxon>Eukaryota</taxon>
        <taxon>Metazoa</taxon>
        <taxon>Chordata</taxon>
        <taxon>Craniata</taxon>
        <taxon>Vertebrata</taxon>
        <taxon>Euteleostomi</taxon>
        <taxon>Actinopterygii</taxon>
        <taxon>Neopterygii</taxon>
        <taxon>Teleostei</taxon>
        <taxon>Anguilliformes</taxon>
        <taxon>Anguillidae</taxon>
        <taxon>Anguilla</taxon>
    </lineage>
</organism>